<dbReference type="InterPro" id="IPR019749">
    <property type="entry name" value="Band_41_domain"/>
</dbReference>
<dbReference type="InterPro" id="IPR005189">
    <property type="entry name" value="Focal_adhesion_kin_target_dom"/>
</dbReference>
<keyword evidence="13" id="KW-0965">Cell junction</keyword>
<keyword evidence="16" id="KW-0966">Cell projection</keyword>
<evidence type="ECO:0000256" key="11">
    <source>
        <dbReference type="ARBA" id="ARBA00022777"/>
    </source>
</evidence>
<dbReference type="PRINTS" id="PR00109">
    <property type="entry name" value="TYRKINASE"/>
</dbReference>
<keyword evidence="7" id="KW-0963">Cytoplasm</keyword>
<dbReference type="GO" id="GO:0005925">
    <property type="term" value="C:focal adhesion"/>
    <property type="evidence" value="ECO:0007669"/>
    <property type="project" value="UniProtKB-SubCell"/>
</dbReference>
<gene>
    <name evidence="19" type="primary">PTK2B</name>
    <name evidence="19" type="synonym">LOC115577342</name>
</gene>
<dbReference type="PROSITE" id="PS50011">
    <property type="entry name" value="PROTEIN_KINASE_DOM"/>
    <property type="match status" value="1"/>
</dbReference>
<keyword evidence="14" id="KW-0472">Membrane</keyword>
<dbReference type="CDD" id="cd14473">
    <property type="entry name" value="FERM_B-lobe"/>
    <property type="match status" value="1"/>
</dbReference>
<dbReference type="SUPFAM" id="SSF50729">
    <property type="entry name" value="PH domain-like"/>
    <property type="match status" value="1"/>
</dbReference>
<dbReference type="InterPro" id="IPR041390">
    <property type="entry name" value="FADK_N"/>
</dbReference>
<reference evidence="19" key="2">
    <citation type="submission" date="2025-08" db="UniProtKB">
        <authorList>
            <consortium name="Ensembl"/>
        </authorList>
    </citation>
    <scope>IDENTIFICATION</scope>
</reference>
<evidence type="ECO:0000256" key="9">
    <source>
        <dbReference type="ARBA" id="ARBA00022679"/>
    </source>
</evidence>
<dbReference type="Gene3D" id="2.30.29.30">
    <property type="entry name" value="Pleckstrin-homology domain (PH domain)/Phosphotyrosine-binding domain (PTB)"/>
    <property type="match status" value="1"/>
</dbReference>
<comment type="subcellular location">
    <subcellularLocation>
        <location evidence="1">Cell junction</location>
        <location evidence="1">Focal adhesion</location>
    </subcellularLocation>
    <subcellularLocation>
        <location evidence="3">Cell membrane</location>
        <topology evidence="3">Peripheral membrane protein</topology>
        <orientation evidence="3">Cytoplasmic side</orientation>
    </subcellularLocation>
    <subcellularLocation>
        <location evidence="2">Cell projection</location>
    </subcellularLocation>
    <subcellularLocation>
        <location evidence="4">Cytoplasm</location>
    </subcellularLocation>
</comment>
<dbReference type="PANTHER" id="PTHR46221:SF11">
    <property type="entry name" value="NON-SPECIFIC PROTEIN-TYROSINE KINASE"/>
    <property type="match status" value="1"/>
</dbReference>
<dbReference type="Gene3D" id="1.10.510.10">
    <property type="entry name" value="Transferase(Phosphotransferase) domain 1"/>
    <property type="match status" value="1"/>
</dbReference>
<dbReference type="SUPFAM" id="SSF47031">
    <property type="entry name" value="Second domain of FERM"/>
    <property type="match status" value="1"/>
</dbReference>
<dbReference type="Proteomes" id="UP000472265">
    <property type="component" value="Chromosome 24"/>
</dbReference>
<evidence type="ECO:0000256" key="12">
    <source>
        <dbReference type="ARBA" id="ARBA00022840"/>
    </source>
</evidence>
<dbReference type="GeneTree" id="ENSGT00940000157269"/>
<dbReference type="FunFam" id="1.20.80.10:FF:000004">
    <property type="entry name" value="Protein-tyrosine kinase 2-beta isoform 1"/>
    <property type="match status" value="1"/>
</dbReference>
<dbReference type="Pfam" id="PF00373">
    <property type="entry name" value="FERM_M"/>
    <property type="match status" value="1"/>
</dbReference>
<evidence type="ECO:0000256" key="1">
    <source>
        <dbReference type="ARBA" id="ARBA00004246"/>
    </source>
</evidence>
<dbReference type="Gene3D" id="1.20.120.330">
    <property type="entry name" value="Nucleotidyltransferases domain 2"/>
    <property type="match status" value="1"/>
</dbReference>
<dbReference type="GO" id="GO:0007172">
    <property type="term" value="P:signal complex assembly"/>
    <property type="evidence" value="ECO:0007669"/>
    <property type="project" value="InterPro"/>
</dbReference>
<dbReference type="Pfam" id="PF03623">
    <property type="entry name" value="Focal_AT"/>
    <property type="match status" value="1"/>
</dbReference>
<evidence type="ECO:0000256" key="3">
    <source>
        <dbReference type="ARBA" id="ARBA00004413"/>
    </source>
</evidence>
<evidence type="ECO:0000256" key="6">
    <source>
        <dbReference type="ARBA" id="ARBA00022475"/>
    </source>
</evidence>
<dbReference type="Gene3D" id="1.20.80.10">
    <property type="match status" value="1"/>
</dbReference>
<evidence type="ECO:0000256" key="5">
    <source>
        <dbReference type="ARBA" id="ARBA00011903"/>
    </source>
</evidence>
<dbReference type="GO" id="GO:0004715">
    <property type="term" value="F:non-membrane spanning protein tyrosine kinase activity"/>
    <property type="evidence" value="ECO:0007669"/>
    <property type="project" value="UniProtKB-EC"/>
</dbReference>
<keyword evidence="6" id="KW-1003">Cell membrane</keyword>
<dbReference type="SUPFAM" id="SSF54236">
    <property type="entry name" value="Ubiquitin-like"/>
    <property type="match status" value="1"/>
</dbReference>
<dbReference type="InterPro" id="IPR000719">
    <property type="entry name" value="Prot_kinase_dom"/>
</dbReference>
<reference evidence="19" key="1">
    <citation type="submission" date="2021-04" db="EMBL/GenBank/DDBJ databases">
        <authorList>
            <consortium name="Wellcome Sanger Institute Data Sharing"/>
        </authorList>
    </citation>
    <scope>NUCLEOTIDE SEQUENCE [LARGE SCALE GENOMIC DNA]</scope>
</reference>
<dbReference type="InterPro" id="IPR008266">
    <property type="entry name" value="Tyr_kinase_AS"/>
</dbReference>
<dbReference type="InterPro" id="IPR014352">
    <property type="entry name" value="FERM/acyl-CoA-bd_prot_sf"/>
</dbReference>
<dbReference type="PANTHER" id="PTHR46221">
    <property type="entry name" value="FERM AND PDZ DOMAIN-CONTAINING PROTEIN FAMILY MEMBER"/>
    <property type="match status" value="1"/>
</dbReference>
<keyword evidence="10" id="KW-0547">Nucleotide-binding</keyword>
<dbReference type="AlphaFoldDB" id="A0A671U935"/>
<feature type="domain" description="Protein kinase" evidence="17">
    <location>
        <begin position="308"/>
        <end position="566"/>
    </location>
</feature>
<dbReference type="InterPro" id="IPR035963">
    <property type="entry name" value="FERM_2"/>
</dbReference>
<evidence type="ECO:0000256" key="16">
    <source>
        <dbReference type="ARBA" id="ARBA00023273"/>
    </source>
</evidence>
<evidence type="ECO:0000256" key="4">
    <source>
        <dbReference type="ARBA" id="ARBA00004496"/>
    </source>
</evidence>
<dbReference type="PROSITE" id="PS50057">
    <property type="entry name" value="FERM_3"/>
    <property type="match status" value="1"/>
</dbReference>
<dbReference type="InterPro" id="IPR020635">
    <property type="entry name" value="Tyr_kinase_cat_dom"/>
</dbReference>
<evidence type="ECO:0000256" key="15">
    <source>
        <dbReference type="ARBA" id="ARBA00023137"/>
    </source>
</evidence>
<dbReference type="SMART" id="SM00219">
    <property type="entry name" value="TyrKc"/>
    <property type="match status" value="1"/>
</dbReference>
<evidence type="ECO:0000256" key="2">
    <source>
        <dbReference type="ARBA" id="ARBA00004316"/>
    </source>
</evidence>
<dbReference type="InterPro" id="IPR036137">
    <property type="entry name" value="Focal_adhe_kin_target_dom_sf"/>
</dbReference>
<dbReference type="GO" id="GO:0005886">
    <property type="term" value="C:plasma membrane"/>
    <property type="evidence" value="ECO:0007669"/>
    <property type="project" value="UniProtKB-SubCell"/>
</dbReference>
<organism evidence="19 20">
    <name type="scientific">Sparus aurata</name>
    <name type="common">Gilthead sea bream</name>
    <dbReference type="NCBI Taxonomy" id="8175"/>
    <lineage>
        <taxon>Eukaryota</taxon>
        <taxon>Metazoa</taxon>
        <taxon>Chordata</taxon>
        <taxon>Craniata</taxon>
        <taxon>Vertebrata</taxon>
        <taxon>Euteleostomi</taxon>
        <taxon>Actinopterygii</taxon>
        <taxon>Neopterygii</taxon>
        <taxon>Teleostei</taxon>
        <taxon>Neoteleostei</taxon>
        <taxon>Acanthomorphata</taxon>
        <taxon>Eupercaria</taxon>
        <taxon>Spariformes</taxon>
        <taxon>Sparidae</taxon>
        <taxon>Sparus</taxon>
    </lineage>
</organism>
<dbReference type="SUPFAM" id="SSF56112">
    <property type="entry name" value="Protein kinase-like (PK-like)"/>
    <property type="match status" value="1"/>
</dbReference>
<dbReference type="SUPFAM" id="SSF68993">
    <property type="entry name" value="FAT domain of focal adhesion kinase"/>
    <property type="match status" value="1"/>
</dbReference>
<dbReference type="Pfam" id="PF21477">
    <property type="entry name" value="FERM_C_FAK1"/>
    <property type="match status" value="1"/>
</dbReference>
<dbReference type="EC" id="2.7.10.2" evidence="5"/>
<proteinExistence type="predicted"/>
<dbReference type="GO" id="GO:0005524">
    <property type="term" value="F:ATP binding"/>
    <property type="evidence" value="ECO:0007669"/>
    <property type="project" value="UniProtKB-KW"/>
</dbReference>
<evidence type="ECO:0000313" key="20">
    <source>
        <dbReference type="Proteomes" id="UP000472265"/>
    </source>
</evidence>
<dbReference type="GO" id="GO:0042995">
    <property type="term" value="C:cell projection"/>
    <property type="evidence" value="ECO:0007669"/>
    <property type="project" value="UniProtKB-SubCell"/>
</dbReference>
<evidence type="ECO:0000313" key="19">
    <source>
        <dbReference type="Ensembl" id="ENSSAUP00010010247.1"/>
    </source>
</evidence>
<evidence type="ECO:0000256" key="7">
    <source>
        <dbReference type="ARBA" id="ARBA00022490"/>
    </source>
</evidence>
<evidence type="ECO:0000256" key="14">
    <source>
        <dbReference type="ARBA" id="ARBA00023136"/>
    </source>
</evidence>
<protein>
    <recommendedName>
        <fullName evidence="5">non-specific protein-tyrosine kinase</fullName>
        <ecNumber evidence="5">2.7.10.2</ecNumber>
    </recommendedName>
</protein>
<evidence type="ECO:0000259" key="18">
    <source>
        <dbReference type="PROSITE" id="PS50057"/>
    </source>
</evidence>
<accession>A0A671U935</accession>
<dbReference type="SMART" id="SM00295">
    <property type="entry name" value="B41"/>
    <property type="match status" value="1"/>
</dbReference>
<dbReference type="GO" id="GO:0008284">
    <property type="term" value="P:positive regulation of cell population proliferation"/>
    <property type="evidence" value="ECO:0007669"/>
    <property type="project" value="UniProtKB-ARBA"/>
</dbReference>
<dbReference type="Gene3D" id="3.10.20.90">
    <property type="entry name" value="Phosphatidylinositol 3-kinase Catalytic Subunit, Chain A, domain 1"/>
    <property type="match status" value="1"/>
</dbReference>
<dbReference type="Pfam" id="PF07714">
    <property type="entry name" value="PK_Tyr_Ser-Thr"/>
    <property type="match status" value="1"/>
</dbReference>
<dbReference type="InterPro" id="IPR000299">
    <property type="entry name" value="FERM_domain"/>
</dbReference>
<evidence type="ECO:0000256" key="8">
    <source>
        <dbReference type="ARBA" id="ARBA00022553"/>
    </source>
</evidence>
<keyword evidence="12" id="KW-0067">ATP-binding</keyword>
<dbReference type="InterPro" id="IPR011009">
    <property type="entry name" value="Kinase-like_dom_sf"/>
</dbReference>
<dbReference type="InterPro" id="IPR019748">
    <property type="entry name" value="FERM_central"/>
</dbReference>
<sequence>MNMVLSSGCVGPDITYSHCYGLLLKHLKSSEIHWLHPDLTVSELTQRYEQQHLEAEWRYDLRIRYIPSDFIEKFKDDRTTLLFFYLQVRSDYMQQYASKVSDGMALQLGCLEIRRFFKDMNPNGLEKKSNFELLEKEVGLELFFPRELINSMKPKQLRRLIQQTFQGYSTLKQDQCVNRFFTTLAQCYSYTQETYACQLVVSLSAPKNGINKKKKFLFLYFTSLSRLQSICLATFPQVRSISCSAESDGRALLIVNIEGAKQSLSVSTSSLAVAENMADLIDGYCRLEGSSESSLIIRPNKGIPHLHQPVISYFSTVCTLLIFQPEKHRISRDDIVVGRILGEGFFGEVHNGVYKSPVSLMKNLDHPHIVRLIGVIEVDPVWIVMELYEHGELGNYLVEQQYILSTAMLIQYCVQICKALAYLEGLNMVHRDIAVRNVLVASANCVKLGDFGLSRYVDEQEYYKASVSRLPIKWMAPESINFRRFTTASDVWMFGVCVWEIFSLAQQPFFWLENGQVVNQLESGVRLPKPQLCPPTIYSLLSRCWAYEPHGRPGFSQLVCSLRYALQTQVGSSTDCRPLWEQERAQVEDTLHRQRREMLMDKQWLEQEERQLVRDRKHTCIHTHTHTHTHTLHQASLRSMLWTANHVSQFGDYKVHCVWSQPTAELDRSGDHVYTGVMAMVKQVVQLKNDVNTLPPSEYLNAVKATGITLRSLIQSVDDILPTLHSSVTTEIEGTKKLLNKDLGELINKMRLTQQNAITSLREECQRQMLAAAHTLALDSKNLLDAVDQARVRANVAKPKPFSQDAEDHGE</sequence>
<keyword evidence="20" id="KW-1185">Reference proteome</keyword>
<keyword evidence="9" id="KW-0808">Transferase</keyword>
<feature type="domain" description="FERM" evidence="18">
    <location>
        <begin position="1"/>
        <end position="292"/>
    </location>
</feature>
<evidence type="ECO:0000256" key="13">
    <source>
        <dbReference type="ARBA" id="ARBA00022949"/>
    </source>
</evidence>
<dbReference type="InterPro" id="IPR049385">
    <property type="entry name" value="FAK1-like_FERM_C"/>
</dbReference>
<keyword evidence="8" id="KW-0597">Phosphoprotein</keyword>
<dbReference type="GO" id="GO:0007165">
    <property type="term" value="P:signal transduction"/>
    <property type="evidence" value="ECO:0007669"/>
    <property type="project" value="UniProtKB-ARBA"/>
</dbReference>
<dbReference type="GO" id="GO:0005737">
    <property type="term" value="C:cytoplasm"/>
    <property type="evidence" value="ECO:0007669"/>
    <property type="project" value="UniProtKB-SubCell"/>
</dbReference>
<dbReference type="InterPro" id="IPR001245">
    <property type="entry name" value="Ser-Thr/Tyr_kinase_cat_dom"/>
</dbReference>
<dbReference type="PROSITE" id="PS00109">
    <property type="entry name" value="PROTEIN_KINASE_TYR"/>
    <property type="match status" value="1"/>
</dbReference>
<reference evidence="19" key="3">
    <citation type="submission" date="2025-09" db="UniProtKB">
        <authorList>
            <consortium name="Ensembl"/>
        </authorList>
    </citation>
    <scope>IDENTIFICATION</scope>
</reference>
<dbReference type="Pfam" id="PF18038">
    <property type="entry name" value="FERM_N_2"/>
    <property type="match status" value="1"/>
</dbReference>
<evidence type="ECO:0000256" key="10">
    <source>
        <dbReference type="ARBA" id="ARBA00022741"/>
    </source>
</evidence>
<evidence type="ECO:0000259" key="17">
    <source>
        <dbReference type="PROSITE" id="PS50011"/>
    </source>
</evidence>
<dbReference type="InterPro" id="IPR011993">
    <property type="entry name" value="PH-like_dom_sf"/>
</dbReference>
<keyword evidence="11" id="KW-0418">Kinase</keyword>
<dbReference type="FunFam" id="1.10.510.10:FF:000027">
    <property type="entry name" value="Receptor protein-tyrosine kinase"/>
    <property type="match status" value="1"/>
</dbReference>
<dbReference type="Ensembl" id="ENSSAUT00010010891.1">
    <property type="protein sequence ID" value="ENSSAUP00010010247.1"/>
    <property type="gene ID" value="ENSSAUG00010002968.1"/>
</dbReference>
<keyword evidence="15" id="KW-0829">Tyrosine-protein kinase</keyword>
<name>A0A671U935_SPAAU</name>
<dbReference type="InterPro" id="IPR029071">
    <property type="entry name" value="Ubiquitin-like_domsf"/>
</dbReference>